<organism evidence="1 2">
    <name type="scientific">Rubrobacter marinus</name>
    <dbReference type="NCBI Taxonomy" id="2653852"/>
    <lineage>
        <taxon>Bacteria</taxon>
        <taxon>Bacillati</taxon>
        <taxon>Actinomycetota</taxon>
        <taxon>Rubrobacteria</taxon>
        <taxon>Rubrobacterales</taxon>
        <taxon>Rubrobacteraceae</taxon>
        <taxon>Rubrobacter</taxon>
    </lineage>
</organism>
<name>A0A6G8PVP0_9ACTN</name>
<dbReference type="EMBL" id="CP045121">
    <property type="protein sequence ID" value="QIN78281.1"/>
    <property type="molecule type" value="Genomic_DNA"/>
</dbReference>
<dbReference type="KEGG" id="rmar:GBA65_06880"/>
<evidence type="ECO:0000313" key="1">
    <source>
        <dbReference type="EMBL" id="QIN78281.1"/>
    </source>
</evidence>
<sequence>MDENNAPGVHDEEERLCAVCGDEIEGTYFRVGHLLSPHKLAVCEACFDGRKTWMELKDRYFADYVDRYKEMEEEVRQGYEG</sequence>
<dbReference type="Proteomes" id="UP000502706">
    <property type="component" value="Chromosome"/>
</dbReference>
<accession>A0A6G8PVP0</accession>
<dbReference type="RefSeq" id="WP_166395957.1">
    <property type="nucleotide sequence ID" value="NZ_CP045121.1"/>
</dbReference>
<keyword evidence="2" id="KW-1185">Reference proteome</keyword>
<gene>
    <name evidence="1" type="ORF">GBA65_06880</name>
</gene>
<reference evidence="1 2" key="1">
    <citation type="submission" date="2019-10" db="EMBL/GenBank/DDBJ databases">
        <title>Rubrobacter sp nov SCSIO 52915 isolated from a deep-sea sediment in the South China Sea.</title>
        <authorList>
            <person name="Chen R.W."/>
        </authorList>
    </citation>
    <scope>NUCLEOTIDE SEQUENCE [LARGE SCALE GENOMIC DNA]</scope>
    <source>
        <strain evidence="1 2">SCSIO 52915</strain>
    </source>
</reference>
<protein>
    <submittedName>
        <fullName evidence="1">Uncharacterized protein</fullName>
    </submittedName>
</protein>
<proteinExistence type="predicted"/>
<dbReference type="AlphaFoldDB" id="A0A6G8PVP0"/>
<evidence type="ECO:0000313" key="2">
    <source>
        <dbReference type="Proteomes" id="UP000502706"/>
    </source>
</evidence>